<dbReference type="GO" id="GO:0006260">
    <property type="term" value="P:DNA replication"/>
    <property type="evidence" value="ECO:0007669"/>
    <property type="project" value="InterPro"/>
</dbReference>
<evidence type="ECO:0000313" key="6">
    <source>
        <dbReference type="Proteomes" id="UP000640274"/>
    </source>
</evidence>
<feature type="compositionally biased region" description="Basic and acidic residues" evidence="2">
    <location>
        <begin position="136"/>
        <end position="167"/>
    </location>
</feature>
<evidence type="ECO:0000313" key="5">
    <source>
        <dbReference type="EMBL" id="MBJ6360837.1"/>
    </source>
</evidence>
<feature type="domain" description="DnaB/C C-terminal" evidence="4">
    <location>
        <begin position="228"/>
        <end position="288"/>
    </location>
</feature>
<dbReference type="EMBL" id="JAELUP010000014">
    <property type="protein sequence ID" value="MBJ6360837.1"/>
    <property type="molecule type" value="Genomic_DNA"/>
</dbReference>
<dbReference type="InterPro" id="IPR006343">
    <property type="entry name" value="DnaB/C_C"/>
</dbReference>
<comment type="similarity">
    <text evidence="1">Belongs to the DnaB/DnaD family.</text>
</comment>
<dbReference type="InterPro" id="IPR036388">
    <property type="entry name" value="WH-like_DNA-bd_sf"/>
</dbReference>
<feature type="region of interest" description="Disordered" evidence="2">
    <location>
        <begin position="290"/>
        <end position="317"/>
    </location>
</feature>
<dbReference type="Gene3D" id="1.10.10.630">
    <property type="entry name" value="DnaD domain-like"/>
    <property type="match status" value="1"/>
</dbReference>
<accession>A0A934MU89</accession>
<dbReference type="Pfam" id="PF07261">
    <property type="entry name" value="DnaB_2"/>
    <property type="match status" value="1"/>
</dbReference>
<dbReference type="AlphaFoldDB" id="A0A934MU89"/>
<feature type="region of interest" description="Disordered" evidence="2">
    <location>
        <begin position="128"/>
        <end position="181"/>
    </location>
</feature>
<dbReference type="SUPFAM" id="SSF158499">
    <property type="entry name" value="DnaD domain-like"/>
    <property type="match status" value="1"/>
</dbReference>
<comment type="caution">
    <text evidence="5">The sequence shown here is derived from an EMBL/GenBank/DDBJ whole genome shotgun (WGS) entry which is preliminary data.</text>
</comment>
<sequence length="329" mass="37935">MDSSVNPQPTDGHIRISHEIHRELIRRKFTQRQKNIIDFVLTLSWGCKKPSAIIPQLKQFEQCGIRKNHIRQELGVLVEKKVLLWDETLCVFQINKHYDQWIVDLVESFDIKTMNELIRINLENESPNLSKSVPKKGTEFPKREPKTGSQKGDKVPKKGTEFPKRELSGSQKGNSTVPKKGTVIREYPSHIKKFQLSKTIIKAIIKKRTTTTTPGASSKKDYSFGNVFKAYEKNFIAGGKLTEFDIEEFSALFDDYGGEWLLQAMREAYRQGTEKRNLAYVHGVLKGYRGRGGPLKQSRDSPRHGRTARQQQFDELDKLIEEEMEREAQ</sequence>
<feature type="compositionally biased region" description="Polar residues" evidence="2">
    <location>
        <begin position="168"/>
        <end position="177"/>
    </location>
</feature>
<reference evidence="5" key="1">
    <citation type="submission" date="2020-12" db="EMBL/GenBank/DDBJ databases">
        <authorList>
            <person name="Huq M.A."/>
        </authorList>
    </citation>
    <scope>NUCLEOTIDE SEQUENCE</scope>
    <source>
        <strain evidence="5">MAHUQ-46</strain>
    </source>
</reference>
<evidence type="ECO:0000256" key="2">
    <source>
        <dbReference type="SAM" id="MobiDB-lite"/>
    </source>
</evidence>
<protein>
    <submittedName>
        <fullName evidence="5">Replication protein</fullName>
    </submittedName>
</protein>
<dbReference type="InterPro" id="IPR034829">
    <property type="entry name" value="DnaD-like_sf"/>
</dbReference>
<name>A0A934MU89_9BACL</name>
<evidence type="ECO:0000259" key="3">
    <source>
        <dbReference type="Pfam" id="PF04492"/>
    </source>
</evidence>
<dbReference type="Gene3D" id="1.10.10.10">
    <property type="entry name" value="Winged helix-like DNA-binding domain superfamily/Winged helix DNA-binding domain"/>
    <property type="match status" value="1"/>
</dbReference>
<dbReference type="RefSeq" id="WP_199018387.1">
    <property type="nucleotide sequence ID" value="NZ_JAELUP010000014.1"/>
</dbReference>
<feature type="domain" description="Bacteriophage lambda Replication protein O N-terminal" evidence="3">
    <location>
        <begin position="10"/>
        <end position="101"/>
    </location>
</feature>
<gene>
    <name evidence="5" type="ORF">JFN88_05840</name>
</gene>
<dbReference type="Pfam" id="PF04492">
    <property type="entry name" value="Phage_rep_O"/>
    <property type="match status" value="1"/>
</dbReference>
<dbReference type="Proteomes" id="UP000640274">
    <property type="component" value="Unassembled WGS sequence"/>
</dbReference>
<evidence type="ECO:0000256" key="1">
    <source>
        <dbReference type="ARBA" id="ARBA00093462"/>
    </source>
</evidence>
<organism evidence="5 6">
    <name type="scientific">Paenibacillus roseus</name>
    <dbReference type="NCBI Taxonomy" id="2798579"/>
    <lineage>
        <taxon>Bacteria</taxon>
        <taxon>Bacillati</taxon>
        <taxon>Bacillota</taxon>
        <taxon>Bacilli</taxon>
        <taxon>Bacillales</taxon>
        <taxon>Paenibacillaceae</taxon>
        <taxon>Paenibacillus</taxon>
    </lineage>
</organism>
<keyword evidence="6" id="KW-1185">Reference proteome</keyword>
<proteinExistence type="inferred from homology"/>
<dbReference type="InterPro" id="IPR006497">
    <property type="entry name" value="Phage_lambda_VrpO_N"/>
</dbReference>
<evidence type="ECO:0000259" key="4">
    <source>
        <dbReference type="Pfam" id="PF07261"/>
    </source>
</evidence>